<dbReference type="Proteomes" id="UP001363151">
    <property type="component" value="Unassembled WGS sequence"/>
</dbReference>
<name>A0ABR1FND6_AURAN</name>
<protein>
    <submittedName>
        <fullName evidence="2">Uncharacterized protein</fullName>
    </submittedName>
</protein>
<comment type="caution">
    <text evidence="2">The sequence shown here is derived from an EMBL/GenBank/DDBJ whole genome shotgun (WGS) entry which is preliminary data.</text>
</comment>
<sequence length="394" mass="41552">MADVVAVGVAPAAAPDASAPASAAAPKKKGFTLRLRGRSASPDRSGAVAAADDASPTRGRTFFKSFAGRRTKSGSPAKRSSPKKAGFLSRTFRFGAAVEVLKESDQVVVVQAWDGTEHGVDVLKPCKVHVLRAKVVHMVKRADGVDDAAADPKAPPQRYVLLFRGATLEDGDAVPDAAFKPAEAEDTAAFTAGDDVFFGKRSDVRKFFGSRKAGGSVAGDASTLGSAGGDATRAATSTKIGKGAPTSGEDPSLQERLDALLQPVGAGLRGQQTETIRAVELVLGDVFAKDKFRDEYLEAMIEANSGNSVPSAVTAVKRRATALDGVGVSIRLKRPEDRAMAVHKLATKLYENAFSPTYPELQDFLFRLLGRDAVVERNGQAVRDRSELERATGR</sequence>
<evidence type="ECO:0000313" key="2">
    <source>
        <dbReference type="EMBL" id="KAK7233987.1"/>
    </source>
</evidence>
<evidence type="ECO:0000256" key="1">
    <source>
        <dbReference type="SAM" id="MobiDB-lite"/>
    </source>
</evidence>
<feature type="compositionally biased region" description="Basic residues" evidence="1">
    <location>
        <begin position="26"/>
        <end position="37"/>
    </location>
</feature>
<gene>
    <name evidence="2" type="ORF">SO694_0010207</name>
</gene>
<feature type="region of interest" description="Disordered" evidence="1">
    <location>
        <begin position="11"/>
        <end position="83"/>
    </location>
</feature>
<organism evidence="2 3">
    <name type="scientific">Aureococcus anophagefferens</name>
    <name type="common">Harmful bloom alga</name>
    <dbReference type="NCBI Taxonomy" id="44056"/>
    <lineage>
        <taxon>Eukaryota</taxon>
        <taxon>Sar</taxon>
        <taxon>Stramenopiles</taxon>
        <taxon>Ochrophyta</taxon>
        <taxon>Pelagophyceae</taxon>
        <taxon>Pelagomonadales</taxon>
        <taxon>Pelagomonadaceae</taxon>
        <taxon>Aureococcus</taxon>
    </lineage>
</organism>
<proteinExistence type="predicted"/>
<accession>A0ABR1FND6</accession>
<reference evidence="2 3" key="1">
    <citation type="submission" date="2024-03" db="EMBL/GenBank/DDBJ databases">
        <title>Aureococcus anophagefferens CCMP1851 and Kratosvirus quantuckense: Draft genome of a second virus-susceptible host strain in the model system.</title>
        <authorList>
            <person name="Chase E."/>
            <person name="Truchon A.R."/>
            <person name="Schepens W."/>
            <person name="Wilhelm S.W."/>
        </authorList>
    </citation>
    <scope>NUCLEOTIDE SEQUENCE [LARGE SCALE GENOMIC DNA]</scope>
    <source>
        <strain evidence="2 3">CCMP1851</strain>
    </source>
</reference>
<evidence type="ECO:0000313" key="3">
    <source>
        <dbReference type="Proteomes" id="UP001363151"/>
    </source>
</evidence>
<dbReference type="EMBL" id="JBBJCI010000353">
    <property type="protein sequence ID" value="KAK7233987.1"/>
    <property type="molecule type" value="Genomic_DNA"/>
</dbReference>
<feature type="region of interest" description="Disordered" evidence="1">
    <location>
        <begin position="211"/>
        <end position="252"/>
    </location>
</feature>
<keyword evidence="3" id="KW-1185">Reference proteome</keyword>
<feature type="compositionally biased region" description="Low complexity" evidence="1">
    <location>
        <begin position="11"/>
        <end position="25"/>
    </location>
</feature>